<evidence type="ECO:0000313" key="1">
    <source>
        <dbReference type="EMBL" id="KAK7457254.1"/>
    </source>
</evidence>
<dbReference type="EMBL" id="JBANRG010000020">
    <property type="protein sequence ID" value="KAK7457254.1"/>
    <property type="molecule type" value="Genomic_DNA"/>
</dbReference>
<proteinExistence type="predicted"/>
<organism evidence="1 2">
    <name type="scientific">Marasmiellus scandens</name>
    <dbReference type="NCBI Taxonomy" id="2682957"/>
    <lineage>
        <taxon>Eukaryota</taxon>
        <taxon>Fungi</taxon>
        <taxon>Dikarya</taxon>
        <taxon>Basidiomycota</taxon>
        <taxon>Agaricomycotina</taxon>
        <taxon>Agaricomycetes</taxon>
        <taxon>Agaricomycetidae</taxon>
        <taxon>Agaricales</taxon>
        <taxon>Marasmiineae</taxon>
        <taxon>Omphalotaceae</taxon>
        <taxon>Marasmiellus</taxon>
    </lineage>
</organism>
<reference evidence="1 2" key="1">
    <citation type="submission" date="2024-01" db="EMBL/GenBank/DDBJ databases">
        <title>A draft genome for the cacao thread blight pathogen Marasmiellus scandens.</title>
        <authorList>
            <person name="Baruah I.K."/>
            <person name="Leung J."/>
            <person name="Bukari Y."/>
            <person name="Amoako-Attah I."/>
            <person name="Meinhardt L.W."/>
            <person name="Bailey B.A."/>
            <person name="Cohen S.P."/>
        </authorList>
    </citation>
    <scope>NUCLEOTIDE SEQUENCE [LARGE SCALE GENOMIC DNA]</scope>
    <source>
        <strain evidence="1 2">GH-19</strain>
    </source>
</reference>
<evidence type="ECO:0000313" key="2">
    <source>
        <dbReference type="Proteomes" id="UP001498398"/>
    </source>
</evidence>
<protein>
    <recommendedName>
        <fullName evidence="3">F-box domain-containing protein</fullName>
    </recommendedName>
</protein>
<keyword evidence="2" id="KW-1185">Reference proteome</keyword>
<name>A0ABR1JEL9_9AGAR</name>
<dbReference type="Proteomes" id="UP001498398">
    <property type="component" value="Unassembled WGS sequence"/>
</dbReference>
<sequence>MVNQNIVEIPLEIIEKIIRTLWTSINLSSSDRILFMTTCPLLNKTWKSEFSRIASRDVYIPRLGYLLYLTNLTWNSKSRPNPTSLIYNQHTLRNHAQSMNFAVDLRSPSGRDTCTENVYWYFTNFRCWLGLRRYFPSLQQLRWQVAVYAPRHLWTLAERPQVVYTQIILELSNNDDDWDKEPVGAECWRKEQPTALPVQINVTIQDPDAYLGVTDALWKYCTSPLAGYLGILLKTVMGDLITRIGLPPKPEHRHRSDKGDVEEALKLGRILLKSRRLSLDSDSAQGGVHFFSTTTAVNDLRMRTYYFNRGYTCPFTWGWGTLETRCPDIPLVRASHSVCTPLCFLRMPSFWCSRDPMFREGRGWALIVRPSEVTEVDLKGSDSGMEKKQNQENEQDIRYRRWCIYSRFVMAEFGCDCNAVSGPLAVEDLQRLVESGIGYDDLSVGPQINTATVPV</sequence>
<evidence type="ECO:0008006" key="3">
    <source>
        <dbReference type="Google" id="ProtNLM"/>
    </source>
</evidence>
<accession>A0ABR1JEL9</accession>
<gene>
    <name evidence="1" type="ORF">VKT23_010553</name>
</gene>
<comment type="caution">
    <text evidence="1">The sequence shown here is derived from an EMBL/GenBank/DDBJ whole genome shotgun (WGS) entry which is preliminary data.</text>
</comment>